<organism evidence="1 2">
    <name type="scientific">Cryptococcus neoformans Tu259-1</name>
    <dbReference type="NCBI Taxonomy" id="1230072"/>
    <lineage>
        <taxon>Eukaryota</taxon>
        <taxon>Fungi</taxon>
        <taxon>Dikarya</taxon>
        <taxon>Basidiomycota</taxon>
        <taxon>Agaricomycotina</taxon>
        <taxon>Tremellomycetes</taxon>
        <taxon>Tremellales</taxon>
        <taxon>Cryptococcaceae</taxon>
        <taxon>Cryptococcus</taxon>
        <taxon>Cryptococcus neoformans species complex</taxon>
    </lineage>
</organism>
<reference evidence="1 2" key="1">
    <citation type="submission" date="2017-06" db="EMBL/GenBank/DDBJ databases">
        <title>Global population genomics of the pathogenic fungus Cryptococcus neoformans var. grubii.</title>
        <authorList>
            <person name="Cuomo C."/>
            <person name="Litvintseva A."/>
            <person name="Chen Y."/>
            <person name="Young S."/>
            <person name="Zeng Q."/>
            <person name="Chapman S."/>
            <person name="Gujja S."/>
            <person name="Saif S."/>
            <person name="Birren B."/>
        </authorList>
    </citation>
    <scope>NUCLEOTIDE SEQUENCE [LARGE SCALE GENOMIC DNA]</scope>
    <source>
        <strain evidence="1 2">Tu259-1</strain>
    </source>
</reference>
<accession>A0A854QA60</accession>
<dbReference type="Proteomes" id="UP000199727">
    <property type="component" value="Unassembled WGS sequence"/>
</dbReference>
<dbReference type="Gene3D" id="3.30.70.80">
    <property type="entry name" value="Peptidase S8 propeptide/proteinase inhibitor I9"/>
    <property type="match status" value="1"/>
</dbReference>
<evidence type="ECO:0008006" key="3">
    <source>
        <dbReference type="Google" id="ProtNLM"/>
    </source>
</evidence>
<dbReference type="AlphaFoldDB" id="A0A854QA60"/>
<evidence type="ECO:0000313" key="2">
    <source>
        <dbReference type="Proteomes" id="UP000199727"/>
    </source>
</evidence>
<evidence type="ECO:0000313" key="1">
    <source>
        <dbReference type="EMBL" id="OXG17675.1"/>
    </source>
</evidence>
<dbReference type="EMBL" id="AMKT01000059">
    <property type="protein sequence ID" value="OXG17675.1"/>
    <property type="molecule type" value="Genomic_DNA"/>
</dbReference>
<dbReference type="OrthoDB" id="2568684at2759"/>
<proteinExistence type="predicted"/>
<protein>
    <recommendedName>
        <fullName evidence="3">Inhibitor I9 domain-containing protein</fullName>
    </recommendedName>
</protein>
<comment type="caution">
    <text evidence="1">The sequence shown here is derived from an EMBL/GenBank/DDBJ whole genome shotgun (WGS) entry which is preliminary data.</text>
</comment>
<dbReference type="InterPro" id="IPR037045">
    <property type="entry name" value="S8pro/Inhibitor_I9_sf"/>
</dbReference>
<sequence length="119" mass="13365">MQINARPLYALILLVTVSFLAYAYYHFPSTQLIALDMPEQNIIVQFKKTSSSDERQKAISELTSKGAKIVNDDNVDSKLMPFITVSYPKSDFSALENQFGGGSHNVINHLEADQEVRIQ</sequence>
<gene>
    <name evidence="1" type="ORF">C361_04665</name>
</gene>
<name>A0A854QA60_CRYNE</name>